<sequence>MTNKLLIISIDALGASRLSKQLNHLPNIQQLIQTGTWIQNVEAIYPSLTYPSHTTIVTGVYPSKHGIVNNTYRQPSKQSPDWFWYDQAIQSPTIYQLAKQQGLTTAAFLWPVTARSKIDYNIAEIFPNRIWTNQVLVSLNASTPQFLIQMNKRYGHLRRGIKQPFLDDFITACAVDTIKSKKPDLTLIHLVDLDSACHAHGTDSKEANEALLRQDKRIGLLLNALKEACLAEQTNIAILGDHSQLNVHTMIRLNAFFVQKDWLKLTKKGRIPKKTPFYAKSADGSAYIYQQGDTKIKSDIIYQELLKIEGIESIYQQPVIHEMGADPEALFMVEAKPGYYFIDEAVGHVIEKTNHQDIGQSERYRAVHGYHPSKDDYQTTLLFSGPDIKENQRINQARLIDEAPTFAKLLKLNNFPKNSDGDVIQAIFK</sequence>
<name>A0A1Q2D364_9ENTE</name>
<dbReference type="SUPFAM" id="SSF53649">
    <property type="entry name" value="Alkaline phosphatase-like"/>
    <property type="match status" value="1"/>
</dbReference>
<dbReference type="CDD" id="cd16018">
    <property type="entry name" value="Enpp"/>
    <property type="match status" value="1"/>
</dbReference>
<accession>A0A1Q2D364</accession>
<gene>
    <name evidence="1" type="ORF">BW732_00170</name>
</gene>
<dbReference type="KEGG" id="vpi:BW732_00170"/>
<dbReference type="GO" id="GO:0016787">
    <property type="term" value="F:hydrolase activity"/>
    <property type="evidence" value="ECO:0007669"/>
    <property type="project" value="UniProtKB-ARBA"/>
</dbReference>
<evidence type="ECO:0000313" key="1">
    <source>
        <dbReference type="EMBL" id="AQP52786.1"/>
    </source>
</evidence>
<dbReference type="PANTHER" id="PTHR10151">
    <property type="entry name" value="ECTONUCLEOTIDE PYROPHOSPHATASE/PHOSPHODIESTERASE"/>
    <property type="match status" value="1"/>
</dbReference>
<dbReference type="PANTHER" id="PTHR10151:SF120">
    <property type="entry name" value="BIS(5'-ADENOSYL)-TRIPHOSPHATASE"/>
    <property type="match status" value="1"/>
</dbReference>
<dbReference type="OrthoDB" id="9779418at2"/>
<protein>
    <submittedName>
        <fullName evidence="1">Alkaline phosphatase family protein</fullName>
    </submittedName>
</protein>
<dbReference type="InterPro" id="IPR002591">
    <property type="entry name" value="Phosphodiest/P_Trfase"/>
</dbReference>
<dbReference type="Gene3D" id="3.40.720.10">
    <property type="entry name" value="Alkaline Phosphatase, subunit A"/>
    <property type="match status" value="1"/>
</dbReference>
<reference evidence="1 2" key="1">
    <citation type="journal article" date="2010" name="Int. J. Syst. Evol. Microbiol.">
        <title>Vagococcus penaei sp. nov., isolated from spoilage microbiota of cooked shrimp (Penaeus vannamei).</title>
        <authorList>
            <person name="Jaffres E."/>
            <person name="Prevost H."/>
            <person name="Rossero A."/>
            <person name="Joffraud J.J."/>
            <person name="Dousset X."/>
        </authorList>
    </citation>
    <scope>NUCLEOTIDE SEQUENCE [LARGE SCALE GENOMIC DNA]</scope>
    <source>
        <strain evidence="1 2">CD276</strain>
    </source>
</reference>
<evidence type="ECO:0000313" key="2">
    <source>
        <dbReference type="Proteomes" id="UP000188246"/>
    </source>
</evidence>
<proteinExistence type="predicted"/>
<dbReference type="STRING" id="633807.BW732_00170"/>
<dbReference type="Pfam" id="PF01663">
    <property type="entry name" value="Phosphodiest"/>
    <property type="match status" value="1"/>
</dbReference>
<dbReference type="Proteomes" id="UP000188246">
    <property type="component" value="Chromosome"/>
</dbReference>
<dbReference type="AlphaFoldDB" id="A0A1Q2D364"/>
<dbReference type="EMBL" id="CP019609">
    <property type="protein sequence ID" value="AQP52786.1"/>
    <property type="molecule type" value="Genomic_DNA"/>
</dbReference>
<organism evidence="1 2">
    <name type="scientific">Vagococcus penaei</name>
    <dbReference type="NCBI Taxonomy" id="633807"/>
    <lineage>
        <taxon>Bacteria</taxon>
        <taxon>Bacillati</taxon>
        <taxon>Bacillota</taxon>
        <taxon>Bacilli</taxon>
        <taxon>Lactobacillales</taxon>
        <taxon>Enterococcaceae</taxon>
        <taxon>Vagococcus</taxon>
    </lineage>
</organism>
<dbReference type="InterPro" id="IPR017850">
    <property type="entry name" value="Alkaline_phosphatase_core_sf"/>
</dbReference>
<keyword evidence="2" id="KW-1185">Reference proteome</keyword>